<reference evidence="2 3" key="1">
    <citation type="journal article" date="2011" name="PLoS Pathog.">
        <title>Endophytic Life Strategies Decoded by Genome and Transcriptome Analyses of the Mutualistic Root Symbiont Piriformospora indica.</title>
        <authorList>
            <person name="Zuccaro A."/>
            <person name="Lahrmann U."/>
            <person name="Guldener U."/>
            <person name="Langen G."/>
            <person name="Pfiffi S."/>
            <person name="Biedenkopf D."/>
            <person name="Wong P."/>
            <person name="Samans B."/>
            <person name="Grimm C."/>
            <person name="Basiewicz M."/>
            <person name="Murat C."/>
            <person name="Martin F."/>
            <person name="Kogel K.H."/>
        </authorList>
    </citation>
    <scope>NUCLEOTIDE SEQUENCE [LARGE SCALE GENOMIC DNA]</scope>
    <source>
        <strain evidence="2 3">DSM 11827</strain>
    </source>
</reference>
<evidence type="ECO:0000313" key="2">
    <source>
        <dbReference type="EMBL" id="CCA74809.1"/>
    </source>
</evidence>
<sequence>MNSERAYQPGGWGRMERARIEQGSLNLTPSQEGTSYAGSTAANSHMDDDGKTQFSTYSYRSNQDDSLVKVVDGRIINALSDQYYLPTDDPEWARLDKQHTAVTLGLSGLYPAKQEVRAILARADGDTKRILDLGCGTGVWTIGMAYEFPHAEVVGIDLAQVPLDAESLPPNCRFEVDNINMGLSHFESQFDVVHVRFVGSGLKDFPQRMKDIHACLKPGGIVLWLDVDYDVYFTEEFSYIPSATDTNPEGSWMQRPLAEMRRACIKFGSDVASMESMLDAGLWQDPVMDPESCKTASLFLPIGPWASHPDPAVTQLLRYTGALIRQDTTNGFKSIVPLLLRVGWSKETVDMWTAKQATESAAMVNKPSMRVRIAWGRRKPAEPLPVQSEEITGDSVVYPFYYVYDTEELALEQTAKRNKGKGGQLPPLPC</sequence>
<feature type="region of interest" description="Disordered" evidence="1">
    <location>
        <begin position="24"/>
        <end position="55"/>
    </location>
</feature>
<keyword evidence="3" id="KW-1185">Reference proteome</keyword>
<protein>
    <recommendedName>
        <fullName evidence="4">Methyltransferase domain-containing protein</fullName>
    </recommendedName>
</protein>
<feature type="compositionally biased region" description="Polar residues" evidence="1">
    <location>
        <begin position="24"/>
        <end position="43"/>
    </location>
</feature>
<proteinExistence type="predicted"/>
<dbReference type="AlphaFoldDB" id="G4TU16"/>
<dbReference type="PANTHER" id="PTHR43591:SF24">
    <property type="entry name" value="2-METHOXY-6-POLYPRENYL-1,4-BENZOQUINOL METHYLASE, MITOCHONDRIAL"/>
    <property type="match status" value="1"/>
</dbReference>
<dbReference type="OrthoDB" id="2013972at2759"/>
<dbReference type="OMA" id="KEIGHYQ"/>
<dbReference type="PANTHER" id="PTHR43591">
    <property type="entry name" value="METHYLTRANSFERASE"/>
    <property type="match status" value="1"/>
</dbReference>
<gene>
    <name evidence="2" type="ORF">PIIN_08778</name>
</gene>
<dbReference type="InParanoid" id="G4TU16"/>
<dbReference type="eggNOG" id="ENOG502S6PS">
    <property type="taxonomic scope" value="Eukaryota"/>
</dbReference>
<dbReference type="STRING" id="1109443.G4TU16"/>
<dbReference type="HOGENOM" id="CLU_010595_5_0_1"/>
<evidence type="ECO:0000256" key="1">
    <source>
        <dbReference type="SAM" id="MobiDB-lite"/>
    </source>
</evidence>
<dbReference type="CDD" id="cd02440">
    <property type="entry name" value="AdoMet_MTases"/>
    <property type="match status" value="1"/>
</dbReference>
<dbReference type="EMBL" id="CAFZ01000358">
    <property type="protein sequence ID" value="CCA74809.1"/>
    <property type="molecule type" value="Genomic_DNA"/>
</dbReference>
<comment type="caution">
    <text evidence="2">The sequence shown here is derived from an EMBL/GenBank/DDBJ whole genome shotgun (WGS) entry which is preliminary data.</text>
</comment>
<dbReference type="SUPFAM" id="SSF53335">
    <property type="entry name" value="S-adenosyl-L-methionine-dependent methyltransferases"/>
    <property type="match status" value="1"/>
</dbReference>
<dbReference type="Proteomes" id="UP000007148">
    <property type="component" value="Unassembled WGS sequence"/>
</dbReference>
<evidence type="ECO:0000313" key="3">
    <source>
        <dbReference type="Proteomes" id="UP000007148"/>
    </source>
</evidence>
<dbReference type="InterPro" id="IPR029063">
    <property type="entry name" value="SAM-dependent_MTases_sf"/>
</dbReference>
<dbReference type="GO" id="GO:0008168">
    <property type="term" value="F:methyltransferase activity"/>
    <property type="evidence" value="ECO:0007669"/>
    <property type="project" value="TreeGrafter"/>
</dbReference>
<organism evidence="2 3">
    <name type="scientific">Serendipita indica (strain DSM 11827)</name>
    <name type="common">Root endophyte fungus</name>
    <name type="synonym">Piriformospora indica</name>
    <dbReference type="NCBI Taxonomy" id="1109443"/>
    <lineage>
        <taxon>Eukaryota</taxon>
        <taxon>Fungi</taxon>
        <taxon>Dikarya</taxon>
        <taxon>Basidiomycota</taxon>
        <taxon>Agaricomycotina</taxon>
        <taxon>Agaricomycetes</taxon>
        <taxon>Sebacinales</taxon>
        <taxon>Serendipitaceae</taxon>
        <taxon>Serendipita</taxon>
    </lineage>
</organism>
<dbReference type="Pfam" id="PF13489">
    <property type="entry name" value="Methyltransf_23"/>
    <property type="match status" value="1"/>
</dbReference>
<name>G4TU16_SERID</name>
<evidence type="ECO:0008006" key="4">
    <source>
        <dbReference type="Google" id="ProtNLM"/>
    </source>
</evidence>
<dbReference type="Gene3D" id="3.40.50.150">
    <property type="entry name" value="Vaccinia Virus protein VP39"/>
    <property type="match status" value="1"/>
</dbReference>
<accession>G4TU16</accession>